<feature type="binding site" description="axial binding residue" evidence="11">
    <location>
        <position position="111"/>
    </location>
    <ligand>
        <name>heme b</name>
        <dbReference type="ChEBI" id="CHEBI:60344"/>
        <note>ligand shared with SDHC</note>
    </ligand>
    <ligandPart>
        <name>Fe</name>
        <dbReference type="ChEBI" id="CHEBI:18248"/>
    </ligandPart>
</feature>
<dbReference type="Proteomes" id="UP000769528">
    <property type="component" value="Unassembled WGS sequence"/>
</dbReference>
<reference evidence="13" key="2">
    <citation type="submission" date="2021-01" db="EMBL/GenBank/DDBJ databases">
        <authorList>
            <person name="Schikora-Tamarit M.A."/>
        </authorList>
    </citation>
    <scope>NUCLEOTIDE SEQUENCE</scope>
    <source>
        <strain evidence="13">CBS6341</strain>
    </source>
</reference>
<evidence type="ECO:0000256" key="10">
    <source>
        <dbReference type="PIRSR" id="PIRSR607992-1"/>
    </source>
</evidence>
<keyword evidence="8 12" id="KW-0496">Mitochondrion</keyword>
<dbReference type="Gene3D" id="1.20.1300.10">
    <property type="entry name" value="Fumarate reductase/succinate dehydrogenase, transmembrane subunit"/>
    <property type="match status" value="1"/>
</dbReference>
<organism evidence="13 14">
    <name type="scientific">Wickerhamomyces mucosus</name>
    <dbReference type="NCBI Taxonomy" id="1378264"/>
    <lineage>
        <taxon>Eukaryota</taxon>
        <taxon>Fungi</taxon>
        <taxon>Dikarya</taxon>
        <taxon>Ascomycota</taxon>
        <taxon>Saccharomycotina</taxon>
        <taxon>Saccharomycetes</taxon>
        <taxon>Phaffomycetales</taxon>
        <taxon>Wickerhamomycetaceae</taxon>
        <taxon>Wickerhamomyces</taxon>
    </lineage>
</organism>
<comment type="caution">
    <text evidence="13">The sequence shown here is derived from an EMBL/GenBank/DDBJ whole genome shotgun (WGS) entry which is preliminary data.</text>
</comment>
<evidence type="ECO:0000256" key="5">
    <source>
        <dbReference type="ARBA" id="ARBA00022792"/>
    </source>
</evidence>
<dbReference type="InterPro" id="IPR007992">
    <property type="entry name" value="CybS"/>
</dbReference>
<dbReference type="GO" id="GO:0006099">
    <property type="term" value="P:tricarboxylic acid cycle"/>
    <property type="evidence" value="ECO:0007669"/>
    <property type="project" value="TreeGrafter"/>
</dbReference>
<dbReference type="GO" id="GO:0006121">
    <property type="term" value="P:mitochondrial electron transport, succinate to ubiquinone"/>
    <property type="evidence" value="ECO:0007669"/>
    <property type="project" value="TreeGrafter"/>
</dbReference>
<dbReference type="EMBL" id="JAEUBF010000694">
    <property type="protein sequence ID" value="KAH3675891.1"/>
    <property type="molecule type" value="Genomic_DNA"/>
</dbReference>
<feature type="transmembrane region" description="Helical" evidence="12">
    <location>
        <begin position="78"/>
        <end position="97"/>
    </location>
</feature>
<keyword evidence="3" id="KW-0813">Transport</keyword>
<dbReference type="PANTHER" id="PTHR13337">
    <property type="entry name" value="SUCCINATE DEHYDROGENASE"/>
    <property type="match status" value="1"/>
</dbReference>
<keyword evidence="6 12" id="KW-0809">Transit peptide</keyword>
<evidence type="ECO:0000256" key="1">
    <source>
        <dbReference type="ARBA" id="ARBA00004448"/>
    </source>
</evidence>
<dbReference type="OrthoDB" id="18577at2759"/>
<dbReference type="GO" id="GO:0005743">
    <property type="term" value="C:mitochondrial inner membrane"/>
    <property type="evidence" value="ECO:0007669"/>
    <property type="project" value="UniProtKB-SubCell"/>
</dbReference>
<accession>A0A9P8TEY5</accession>
<keyword evidence="11" id="KW-0408">Iron</keyword>
<keyword evidence="9 12" id="KW-0472">Membrane</keyword>
<reference evidence="13" key="1">
    <citation type="journal article" date="2021" name="Open Biol.">
        <title>Shared evolutionary footprints suggest mitochondrial oxidative damage underlies multiple complex I losses in fungi.</title>
        <authorList>
            <person name="Schikora-Tamarit M.A."/>
            <person name="Marcet-Houben M."/>
            <person name="Nosek J."/>
            <person name="Gabaldon T."/>
        </authorList>
    </citation>
    <scope>NUCLEOTIDE SEQUENCE</scope>
    <source>
        <strain evidence="13">CBS6341</strain>
    </source>
</reference>
<protein>
    <recommendedName>
        <fullName evidence="12">Succinate dehydrogenase [ubiquinone] cytochrome b small subunit</fullName>
    </recommendedName>
</protein>
<comment type="similarity">
    <text evidence="2 12">Belongs to the CybS family.</text>
</comment>
<dbReference type="GO" id="GO:0046872">
    <property type="term" value="F:metal ion binding"/>
    <property type="evidence" value="ECO:0007669"/>
    <property type="project" value="UniProtKB-KW"/>
</dbReference>
<feature type="binding site" evidence="10">
    <location>
        <position position="123"/>
    </location>
    <ligand>
        <name>a ubiquinone</name>
        <dbReference type="ChEBI" id="CHEBI:16389"/>
        <note>ligand shared with IP/SDHB</note>
    </ligand>
</feature>
<evidence type="ECO:0000256" key="6">
    <source>
        <dbReference type="ARBA" id="ARBA00022946"/>
    </source>
</evidence>
<keyword evidence="7 12" id="KW-1133">Transmembrane helix</keyword>
<keyword evidence="14" id="KW-1185">Reference proteome</keyword>
<evidence type="ECO:0000313" key="13">
    <source>
        <dbReference type="EMBL" id="KAH3675891.1"/>
    </source>
</evidence>
<proteinExistence type="inferred from homology"/>
<keyword evidence="5 12" id="KW-0999">Mitochondrion inner membrane</keyword>
<evidence type="ECO:0000256" key="8">
    <source>
        <dbReference type="ARBA" id="ARBA00023128"/>
    </source>
</evidence>
<dbReference type="InterPro" id="IPR034804">
    <property type="entry name" value="SQR/QFR_C/D"/>
</dbReference>
<evidence type="ECO:0000256" key="9">
    <source>
        <dbReference type="ARBA" id="ARBA00023136"/>
    </source>
</evidence>
<dbReference type="AlphaFoldDB" id="A0A9P8TEY5"/>
<dbReference type="Pfam" id="PF05328">
    <property type="entry name" value="CybS"/>
    <property type="match status" value="1"/>
</dbReference>
<evidence type="ECO:0000256" key="4">
    <source>
        <dbReference type="ARBA" id="ARBA00022692"/>
    </source>
</evidence>
<evidence type="ECO:0000256" key="12">
    <source>
        <dbReference type="RuleBase" id="RU364031"/>
    </source>
</evidence>
<evidence type="ECO:0000256" key="2">
    <source>
        <dbReference type="ARBA" id="ARBA00007294"/>
    </source>
</evidence>
<dbReference type="GO" id="GO:0020037">
    <property type="term" value="F:heme binding"/>
    <property type="evidence" value="ECO:0007669"/>
    <property type="project" value="TreeGrafter"/>
</dbReference>
<dbReference type="SUPFAM" id="SSF81343">
    <property type="entry name" value="Fumarate reductase respiratory complex transmembrane subunits"/>
    <property type="match status" value="1"/>
</dbReference>
<name>A0A9P8TEY5_9ASCO</name>
<comment type="subcellular location">
    <subcellularLocation>
        <location evidence="1 12">Mitochondrion inner membrane</location>
        <topology evidence="1 12">Multi-pass membrane protein</topology>
    </subcellularLocation>
</comment>
<keyword evidence="4 12" id="KW-0812">Transmembrane</keyword>
<evidence type="ECO:0000313" key="14">
    <source>
        <dbReference type="Proteomes" id="UP000769528"/>
    </source>
</evidence>
<evidence type="ECO:0000256" key="11">
    <source>
        <dbReference type="PIRSR" id="PIRSR607992-2"/>
    </source>
</evidence>
<feature type="transmembrane region" description="Helical" evidence="12">
    <location>
        <begin position="136"/>
        <end position="154"/>
    </location>
</feature>
<gene>
    <name evidence="13" type="ORF">WICMUC_002461</name>
</gene>
<dbReference type="CDD" id="cd03496">
    <property type="entry name" value="SQR_TypeC_CybS"/>
    <property type="match status" value="1"/>
</dbReference>
<dbReference type="PANTHER" id="PTHR13337:SF2">
    <property type="entry name" value="SUCCINATE DEHYDROGENASE [UBIQUINONE] CYTOCHROME B SMALL SUBUNIT, MITOCHONDRIAL"/>
    <property type="match status" value="1"/>
</dbReference>
<evidence type="ECO:0000256" key="3">
    <source>
        <dbReference type="ARBA" id="ARBA00022448"/>
    </source>
</evidence>
<evidence type="ECO:0000256" key="7">
    <source>
        <dbReference type="ARBA" id="ARBA00022989"/>
    </source>
</evidence>
<dbReference type="GO" id="GO:0048039">
    <property type="term" value="F:ubiquinone binding"/>
    <property type="evidence" value="ECO:0007669"/>
    <property type="project" value="TreeGrafter"/>
</dbReference>
<comment type="caution">
    <text evidence="12">Lacks conserved residue(s) required for the propagation of feature annotation.</text>
</comment>
<sequence length="176" mass="19109">MLSLTRVGLTSSRSQFAKSALLTGSRSFQTSNSQRFDIPFLKQIPQPPGYIVGNVNDAYVTPPSSRAHGSLHWNVERLISIGLVPLTIVPFVTGSFAPVLDATFSTLILAHSWIGFQACIIDYIPKRVYGAAHDYAIYLLSFGTLIAGYGIYALESKDVGLTGLLGKIFASKPEKK</sequence>
<keyword evidence="11" id="KW-0479">Metal-binding</keyword>